<evidence type="ECO:0000313" key="1">
    <source>
        <dbReference type="EMBL" id="MBD1373617.1"/>
    </source>
</evidence>
<name>A0A926NCA0_9BACL</name>
<comment type="caution">
    <text evidence="1">The sequence shown here is derived from an EMBL/GenBank/DDBJ whole genome shotgun (WGS) entry which is preliminary data.</text>
</comment>
<dbReference type="Pfam" id="PF06014">
    <property type="entry name" value="YqgQ-like"/>
    <property type="match status" value="1"/>
</dbReference>
<dbReference type="Gene3D" id="1.10.287.760">
    <property type="entry name" value="YqgQ-like"/>
    <property type="match status" value="1"/>
</dbReference>
<gene>
    <name evidence="1" type="ORF">IC620_14820</name>
</gene>
<protein>
    <submittedName>
        <fullName evidence="1">DUF910 family protein</fullName>
    </submittedName>
</protein>
<dbReference type="InterPro" id="IPR023164">
    <property type="entry name" value="YqgQ-like_sf"/>
</dbReference>
<dbReference type="Proteomes" id="UP000661691">
    <property type="component" value="Unassembled WGS sequence"/>
</dbReference>
<organism evidence="1 2">
    <name type="scientific">Polycladospora coralii</name>
    <dbReference type="NCBI Taxonomy" id="2771432"/>
    <lineage>
        <taxon>Bacteria</taxon>
        <taxon>Bacillati</taxon>
        <taxon>Bacillota</taxon>
        <taxon>Bacilli</taxon>
        <taxon>Bacillales</taxon>
        <taxon>Thermoactinomycetaceae</taxon>
        <taxon>Polycladospora</taxon>
    </lineage>
</organism>
<dbReference type="RefSeq" id="WP_191138839.1">
    <property type="nucleotide sequence ID" value="NZ_JACXAG020000001.1"/>
</dbReference>
<dbReference type="AlphaFoldDB" id="A0A926NCA0"/>
<dbReference type="InterPro" id="IPR009256">
    <property type="entry name" value="YqgQ-like"/>
</dbReference>
<dbReference type="EMBL" id="JACXAH010000030">
    <property type="protein sequence ID" value="MBD1373617.1"/>
    <property type="molecule type" value="Genomic_DNA"/>
</dbReference>
<keyword evidence="2" id="KW-1185">Reference proteome</keyword>
<proteinExistence type="predicted"/>
<accession>A0A926NCA0</accession>
<evidence type="ECO:0000313" key="2">
    <source>
        <dbReference type="Proteomes" id="UP000661691"/>
    </source>
</evidence>
<reference evidence="1" key="1">
    <citation type="submission" date="2020-09" db="EMBL/GenBank/DDBJ databases">
        <title>A novel bacterium of genus Hazenella, isolated from South China Sea.</title>
        <authorList>
            <person name="Huang H."/>
            <person name="Mo K."/>
            <person name="Hu Y."/>
        </authorList>
    </citation>
    <scope>NUCLEOTIDE SEQUENCE</scope>
    <source>
        <strain evidence="1">IB182357</strain>
    </source>
</reference>
<sequence length="59" mass="6686">MIEVKNLVDVRTLLKQFGLVVYTGDAEADKALMVDELKELQEMGLIAKETFIAAYRILK</sequence>
<dbReference type="SUPFAM" id="SSF158379">
    <property type="entry name" value="YqgQ-like"/>
    <property type="match status" value="1"/>
</dbReference>